<dbReference type="Proteomes" id="UP000751190">
    <property type="component" value="Unassembled WGS sequence"/>
</dbReference>
<proteinExistence type="inferred from homology"/>
<dbReference type="GO" id="GO:0036064">
    <property type="term" value="C:ciliary basal body"/>
    <property type="evidence" value="ECO:0007669"/>
    <property type="project" value="TreeGrafter"/>
</dbReference>
<dbReference type="EMBL" id="JAGTXO010000007">
    <property type="protein sequence ID" value="KAG8466918.1"/>
    <property type="molecule type" value="Genomic_DNA"/>
</dbReference>
<dbReference type="OrthoDB" id="521617at2759"/>
<dbReference type="Pfam" id="PF22611">
    <property type="entry name" value="CFAP126"/>
    <property type="match status" value="1"/>
</dbReference>
<dbReference type="AlphaFoldDB" id="A0A8J5XLC7"/>
<evidence type="ECO:0000256" key="1">
    <source>
        <dbReference type="ARBA" id="ARBA00009887"/>
    </source>
</evidence>
<dbReference type="PANTHER" id="PTHR34639:SF1">
    <property type="entry name" value="PROTEIN FLATTOP"/>
    <property type="match status" value="1"/>
</dbReference>
<keyword evidence="5" id="KW-1185">Reference proteome</keyword>
<comment type="caution">
    <text evidence="4">The sequence shown here is derived from an EMBL/GenBank/DDBJ whole genome shotgun (WGS) entry which is preliminary data.</text>
</comment>
<name>A0A8J5XLC7_DIALT</name>
<evidence type="ECO:0000256" key="2">
    <source>
        <dbReference type="ARBA" id="ARBA00033306"/>
    </source>
</evidence>
<accession>A0A8J5XLC7</accession>
<sequence>MSRAFTAQQFEQSYRPSRLGNWEVPKSTAPATPTFRGAGYTTKILVDDRGHLLPGKARKASADDAPMPQMYRWPEKRLLSQEKYTGAATMGYKGVPTDFLPISSVNIKTVPGTREYPYAQPI</sequence>
<dbReference type="CDD" id="cd23705">
    <property type="entry name" value="Flattop"/>
    <property type="match status" value="1"/>
</dbReference>
<feature type="region of interest" description="Disordered" evidence="3">
    <location>
        <begin position="1"/>
        <end position="30"/>
    </location>
</feature>
<gene>
    <name evidence="4" type="ORF">KFE25_008297</name>
</gene>
<dbReference type="PANTHER" id="PTHR34639">
    <property type="entry name" value="PROTEIN FLATTOP"/>
    <property type="match status" value="1"/>
</dbReference>
<dbReference type="GO" id="GO:0044782">
    <property type="term" value="P:cilium organization"/>
    <property type="evidence" value="ECO:0007669"/>
    <property type="project" value="TreeGrafter"/>
</dbReference>
<reference evidence="4" key="1">
    <citation type="submission" date="2021-05" db="EMBL/GenBank/DDBJ databases">
        <title>The genome of the haptophyte Pavlova lutheri (Diacronema luteri, Pavlovales) - a model for lipid biosynthesis in eukaryotic algae.</title>
        <authorList>
            <person name="Hulatt C.J."/>
            <person name="Posewitz M.C."/>
        </authorList>
    </citation>
    <scope>NUCLEOTIDE SEQUENCE</scope>
    <source>
        <strain evidence="4">NIVA-4/92</strain>
    </source>
</reference>
<evidence type="ECO:0000313" key="5">
    <source>
        <dbReference type="Proteomes" id="UP000751190"/>
    </source>
</evidence>
<dbReference type="InterPro" id="IPR038797">
    <property type="entry name" value="Fltp"/>
</dbReference>
<feature type="compositionally biased region" description="Polar residues" evidence="3">
    <location>
        <begin position="1"/>
        <end position="15"/>
    </location>
</feature>
<evidence type="ECO:0000256" key="3">
    <source>
        <dbReference type="SAM" id="MobiDB-lite"/>
    </source>
</evidence>
<protein>
    <recommendedName>
        <fullName evidence="2">Cilia- and flagella-associated protein 126</fullName>
    </recommendedName>
</protein>
<organism evidence="4 5">
    <name type="scientific">Diacronema lutheri</name>
    <name type="common">Unicellular marine alga</name>
    <name type="synonym">Monochrysis lutheri</name>
    <dbReference type="NCBI Taxonomy" id="2081491"/>
    <lineage>
        <taxon>Eukaryota</taxon>
        <taxon>Haptista</taxon>
        <taxon>Haptophyta</taxon>
        <taxon>Pavlovophyceae</taxon>
        <taxon>Pavlovales</taxon>
        <taxon>Pavlovaceae</taxon>
        <taxon>Diacronema</taxon>
    </lineage>
</organism>
<comment type="similarity">
    <text evidence="1">Belongs to the Flattop family.</text>
</comment>
<evidence type="ECO:0000313" key="4">
    <source>
        <dbReference type="EMBL" id="KAG8466918.1"/>
    </source>
</evidence>